<feature type="domain" description="CBS" evidence="3">
    <location>
        <begin position="82"/>
        <end position="140"/>
    </location>
</feature>
<evidence type="ECO:0000259" key="3">
    <source>
        <dbReference type="PROSITE" id="PS51371"/>
    </source>
</evidence>
<proteinExistence type="predicted"/>
<dbReference type="PATRIC" id="fig|889378.3.peg.1310"/>
<feature type="domain" description="ACT" evidence="4">
    <location>
        <begin position="143"/>
        <end position="212"/>
    </location>
</feature>
<dbReference type="SUPFAM" id="SSF54631">
    <property type="entry name" value="CBS-domain pair"/>
    <property type="match status" value="1"/>
</dbReference>
<name>H9UIN8_SPIAZ</name>
<keyword evidence="1 2" id="KW-0129">CBS domain</keyword>
<dbReference type="Gene3D" id="3.10.580.10">
    <property type="entry name" value="CBS-domain"/>
    <property type="match status" value="1"/>
</dbReference>
<dbReference type="PANTHER" id="PTHR43080:SF2">
    <property type="entry name" value="CBS DOMAIN-CONTAINING PROTEIN"/>
    <property type="match status" value="1"/>
</dbReference>
<dbReference type="Proteomes" id="UP000007383">
    <property type="component" value="Chromosome"/>
</dbReference>
<dbReference type="InterPro" id="IPR000644">
    <property type="entry name" value="CBS_dom"/>
</dbReference>
<dbReference type="Pfam" id="PF22190">
    <property type="entry name" value="TTHA0829-like_ACT"/>
    <property type="match status" value="1"/>
</dbReference>
<evidence type="ECO:0000256" key="1">
    <source>
        <dbReference type="ARBA" id="ARBA00023122"/>
    </source>
</evidence>
<dbReference type="OrthoDB" id="9802114at2"/>
<feature type="domain" description="CBS" evidence="3">
    <location>
        <begin position="7"/>
        <end position="64"/>
    </location>
</feature>
<dbReference type="InterPro" id="IPR051257">
    <property type="entry name" value="Diverse_CBS-Domain"/>
</dbReference>
<dbReference type="eggNOG" id="COG0517">
    <property type="taxonomic scope" value="Bacteria"/>
</dbReference>
<evidence type="ECO:0000259" key="4">
    <source>
        <dbReference type="PROSITE" id="PS51671"/>
    </source>
</evidence>
<protein>
    <submittedName>
        <fullName evidence="5">Putative signal-transduction protein containing cAMP-binding and CBS domains</fullName>
    </submittedName>
</protein>
<keyword evidence="6" id="KW-1185">Reference proteome</keyword>
<dbReference type="KEGG" id="sfc:Spiaf_1306"/>
<dbReference type="RefSeq" id="WP_014455369.1">
    <property type="nucleotide sequence ID" value="NC_017098.1"/>
</dbReference>
<reference evidence="6" key="1">
    <citation type="journal article" date="2013" name="Stand. Genomic Sci.">
        <title>Complete genome sequence of the halophilic bacterium Spirochaeta africana type strain (Z-7692(T)) from the alkaline Lake Magadi in the East African Rift.</title>
        <authorList>
            <person name="Liolos K."/>
            <person name="Abt B."/>
            <person name="Scheuner C."/>
            <person name="Teshima H."/>
            <person name="Held B."/>
            <person name="Lapidus A."/>
            <person name="Nolan M."/>
            <person name="Lucas S."/>
            <person name="Deshpande S."/>
            <person name="Cheng J.F."/>
            <person name="Tapia R."/>
            <person name="Goodwin L.A."/>
            <person name="Pitluck S."/>
            <person name="Pagani I."/>
            <person name="Ivanova N."/>
            <person name="Mavromatis K."/>
            <person name="Mikhailova N."/>
            <person name="Huntemann M."/>
            <person name="Pati A."/>
            <person name="Chen A."/>
            <person name="Palaniappan K."/>
            <person name="Land M."/>
            <person name="Rohde M."/>
            <person name="Tindall B.J."/>
            <person name="Detter J.C."/>
            <person name="Goker M."/>
            <person name="Bristow J."/>
            <person name="Eisen J.A."/>
            <person name="Markowitz V."/>
            <person name="Hugenholtz P."/>
            <person name="Woyke T."/>
            <person name="Klenk H.P."/>
            <person name="Kyrpides N.C."/>
        </authorList>
    </citation>
    <scope>NUCLEOTIDE SEQUENCE</scope>
    <source>
        <strain evidence="6">ATCC 700263 / DSM 8902 / Z-7692</strain>
    </source>
</reference>
<evidence type="ECO:0000256" key="2">
    <source>
        <dbReference type="PROSITE-ProRule" id="PRU00703"/>
    </source>
</evidence>
<evidence type="ECO:0000313" key="5">
    <source>
        <dbReference type="EMBL" id="AFG37381.1"/>
    </source>
</evidence>
<dbReference type="SUPFAM" id="SSF55021">
    <property type="entry name" value="ACT-like"/>
    <property type="match status" value="1"/>
</dbReference>
<organism evidence="5 6">
    <name type="scientific">Spirochaeta africana (strain ATCC 700263 / DSM 8902 / Z-7692)</name>
    <dbReference type="NCBI Taxonomy" id="889378"/>
    <lineage>
        <taxon>Bacteria</taxon>
        <taxon>Pseudomonadati</taxon>
        <taxon>Spirochaetota</taxon>
        <taxon>Spirochaetia</taxon>
        <taxon>Spirochaetales</taxon>
        <taxon>Spirochaetaceae</taxon>
        <taxon>Spirochaeta</taxon>
    </lineage>
</organism>
<dbReference type="CDD" id="cd04584">
    <property type="entry name" value="CBS_pair_AcuB_like"/>
    <property type="match status" value="1"/>
</dbReference>
<dbReference type="HOGENOM" id="CLU_040681_6_0_12"/>
<dbReference type="Pfam" id="PF00571">
    <property type="entry name" value="CBS"/>
    <property type="match status" value="2"/>
</dbReference>
<dbReference type="Gene3D" id="3.30.70.260">
    <property type="match status" value="1"/>
</dbReference>
<dbReference type="PROSITE" id="PS51371">
    <property type="entry name" value="CBS"/>
    <property type="match status" value="2"/>
</dbReference>
<gene>
    <name evidence="5" type="ordered locus">Spiaf_1306</name>
</gene>
<dbReference type="AlphaFoldDB" id="H9UIN8"/>
<dbReference type="PANTHER" id="PTHR43080">
    <property type="entry name" value="CBS DOMAIN-CONTAINING PROTEIN CBSX3, MITOCHONDRIAL"/>
    <property type="match status" value="1"/>
</dbReference>
<accession>H9UIN8</accession>
<evidence type="ECO:0000313" key="6">
    <source>
        <dbReference type="Proteomes" id="UP000007383"/>
    </source>
</evidence>
<dbReference type="STRING" id="889378.Spiaf_1306"/>
<dbReference type="InterPro" id="IPR002912">
    <property type="entry name" value="ACT_dom"/>
</dbReference>
<dbReference type="InterPro" id="IPR046342">
    <property type="entry name" value="CBS_dom_sf"/>
</dbReference>
<sequence length="212" mass="23031">MTVAAIMTGSPVTVEKTTSVTDAQALLRQGRFHRLPVLNNRQKLIGIVSEKDLLYAAPSPGTALDVYEMSELLNKLNVGDVMTEDVITVDADTLVEDAAGIMVDNNIGGLPVMQDGQLIGIVTESDLFRLFIELFGTRREGMRFTLRVPDRRGEIAAVATAVAENGGNIVSLGTFPGNEQRQHTVIMKVEGIDRETAVTILEPLEVEVLDVR</sequence>
<dbReference type="PROSITE" id="PS51671">
    <property type="entry name" value="ACT"/>
    <property type="match status" value="1"/>
</dbReference>
<dbReference type="SMART" id="SM00116">
    <property type="entry name" value="CBS"/>
    <property type="match status" value="2"/>
</dbReference>
<dbReference type="EMBL" id="CP003282">
    <property type="protein sequence ID" value="AFG37381.1"/>
    <property type="molecule type" value="Genomic_DNA"/>
</dbReference>
<dbReference type="InterPro" id="IPR045865">
    <property type="entry name" value="ACT-like_dom_sf"/>
</dbReference>